<feature type="transmembrane region" description="Helical" evidence="1">
    <location>
        <begin position="94"/>
        <end position="111"/>
    </location>
</feature>
<keyword evidence="1" id="KW-0472">Membrane</keyword>
<evidence type="ECO:0000313" key="2">
    <source>
        <dbReference type="EMBL" id="EFC39537.1"/>
    </source>
</evidence>
<dbReference type="VEuPathDB" id="AmoebaDB:NAEGRDRAFT_72721"/>
<dbReference type="InParanoid" id="D2VUM9"/>
<dbReference type="RefSeq" id="XP_002672281.1">
    <property type="nucleotide sequence ID" value="XM_002672235.1"/>
</dbReference>
<evidence type="ECO:0000313" key="3">
    <source>
        <dbReference type="Proteomes" id="UP000006671"/>
    </source>
</evidence>
<reference evidence="2 3" key="1">
    <citation type="journal article" date="2010" name="Cell">
        <title>The genome of Naegleria gruberi illuminates early eukaryotic versatility.</title>
        <authorList>
            <person name="Fritz-Laylin L.K."/>
            <person name="Prochnik S.E."/>
            <person name="Ginger M.L."/>
            <person name="Dacks J.B."/>
            <person name="Carpenter M.L."/>
            <person name="Field M.C."/>
            <person name="Kuo A."/>
            <person name="Paredez A."/>
            <person name="Chapman J."/>
            <person name="Pham J."/>
            <person name="Shu S."/>
            <person name="Neupane R."/>
            <person name="Cipriano M."/>
            <person name="Mancuso J."/>
            <person name="Tu H."/>
            <person name="Salamov A."/>
            <person name="Lindquist E."/>
            <person name="Shapiro H."/>
            <person name="Lucas S."/>
            <person name="Grigoriev I.V."/>
            <person name="Cande W.Z."/>
            <person name="Fulton C."/>
            <person name="Rokhsar D.S."/>
            <person name="Dawson S.C."/>
        </authorList>
    </citation>
    <scope>NUCLEOTIDE SEQUENCE [LARGE SCALE GENOMIC DNA]</scope>
    <source>
        <strain evidence="2 3">NEG-M</strain>
    </source>
</reference>
<protein>
    <submittedName>
        <fullName evidence="2">Predicted protein</fullName>
    </submittedName>
</protein>
<dbReference type="Proteomes" id="UP000006671">
    <property type="component" value="Unassembled WGS sequence"/>
</dbReference>
<dbReference type="AlphaFoldDB" id="D2VUM9"/>
<proteinExistence type="predicted"/>
<dbReference type="GeneID" id="8850908"/>
<accession>D2VUM9</accession>
<gene>
    <name evidence="2" type="ORF">NAEGRDRAFT_72721</name>
</gene>
<keyword evidence="1" id="KW-1133">Transmembrane helix</keyword>
<dbReference type="EMBL" id="GG738899">
    <property type="protein sequence ID" value="EFC39537.1"/>
    <property type="molecule type" value="Genomic_DNA"/>
</dbReference>
<name>D2VUM9_NAEGR</name>
<keyword evidence="3" id="KW-1185">Reference proteome</keyword>
<dbReference type="KEGG" id="ngr:NAEGRDRAFT_72721"/>
<keyword evidence="1" id="KW-0812">Transmembrane</keyword>
<organism evidence="3">
    <name type="scientific">Naegleria gruberi</name>
    <name type="common">Amoeba</name>
    <dbReference type="NCBI Taxonomy" id="5762"/>
    <lineage>
        <taxon>Eukaryota</taxon>
        <taxon>Discoba</taxon>
        <taxon>Heterolobosea</taxon>
        <taxon>Tetramitia</taxon>
        <taxon>Eutetramitia</taxon>
        <taxon>Vahlkampfiidae</taxon>
        <taxon>Naegleria</taxon>
    </lineage>
</organism>
<sequence length="350" mass="40872">MNKLLKPVRSSSRLISNLLRGCANKNKLTFFVPPFQYSKFSIFNSSNKKFNTWKTVNQQHASSLMRRFHTNHVAREPVITIAASKLRTSYTSNLFVLCLMVSSFLLVFWYWDKERDGVFFQIINSEFLDEKIWKETLENGQSQPFVKLNGKILLKNSKTPISSFNKKPLETSPIGSDEILLIHYFLTCYNRSPGRNFDYSTHNFYIIRNNPMVMKFIDPTNPSREIIVDFYMHTNLIGTRDGKIQENETLVSLNNERVIAGGIDKFLDEIDDTVRRLNSKEKNGWSWKNYVTINNQHLQENVLRNGKLSFVGGQFRVGKRGNLEFHCSLISQKPEKDLLQELPVKWYEKF</sequence>
<evidence type="ECO:0000256" key="1">
    <source>
        <dbReference type="SAM" id="Phobius"/>
    </source>
</evidence>